<proteinExistence type="predicted"/>
<reference evidence="2" key="1">
    <citation type="submission" date="2013-01" db="EMBL/GenBank/DDBJ databases">
        <title>Draft Genome Sequence of a Mulberry Tree, Morus notabilis C.K. Schneid.</title>
        <authorList>
            <person name="He N."/>
            <person name="Zhao S."/>
        </authorList>
    </citation>
    <scope>NUCLEOTIDE SEQUENCE</scope>
</reference>
<gene>
    <name evidence="1" type="ORF">L484_016495</name>
</gene>
<protein>
    <submittedName>
        <fullName evidence="1">Uncharacterized protein</fullName>
    </submittedName>
</protein>
<dbReference type="AlphaFoldDB" id="W9QRA0"/>
<dbReference type="EMBL" id="KE343600">
    <property type="protein sequence ID" value="EXB36890.1"/>
    <property type="molecule type" value="Genomic_DNA"/>
</dbReference>
<sequence length="257" mass="27387">MGANRTSANAGTITDATRFVSSIQRPRGLRSEVRNCVSASSAAGTRFSPFPSPHIFPSSAMSAALAIAGAAKSESDMALYSSHTQSSGTRKNHPFTGSLSHSYSGAKELSFLQGSSCSLPLAATSQPLVDSNPALSNSSGHSRKIYSQWLYRDNDNDESNCALSLLSSTPTDTCKEICLSNMVQQSNSAATRRAQHSIPSLHYRGLGMVSEPLVPSALALDYSASDDLHCQQMFRIWPDGSSSRGHHHTSPRGSHIL</sequence>
<name>W9QRA0_9ROSA</name>
<keyword evidence="2" id="KW-1185">Reference proteome</keyword>
<organism evidence="1 2">
    <name type="scientific">Morus notabilis</name>
    <dbReference type="NCBI Taxonomy" id="981085"/>
    <lineage>
        <taxon>Eukaryota</taxon>
        <taxon>Viridiplantae</taxon>
        <taxon>Streptophyta</taxon>
        <taxon>Embryophyta</taxon>
        <taxon>Tracheophyta</taxon>
        <taxon>Spermatophyta</taxon>
        <taxon>Magnoliopsida</taxon>
        <taxon>eudicotyledons</taxon>
        <taxon>Gunneridae</taxon>
        <taxon>Pentapetalae</taxon>
        <taxon>rosids</taxon>
        <taxon>fabids</taxon>
        <taxon>Rosales</taxon>
        <taxon>Moraceae</taxon>
        <taxon>Moreae</taxon>
        <taxon>Morus</taxon>
    </lineage>
</organism>
<evidence type="ECO:0000313" key="1">
    <source>
        <dbReference type="EMBL" id="EXB36890.1"/>
    </source>
</evidence>
<accession>W9QRA0</accession>
<dbReference type="Proteomes" id="UP000030645">
    <property type="component" value="Unassembled WGS sequence"/>
</dbReference>
<dbReference type="STRING" id="981085.W9QRA0"/>
<evidence type="ECO:0000313" key="2">
    <source>
        <dbReference type="Proteomes" id="UP000030645"/>
    </source>
</evidence>